<evidence type="ECO:0008006" key="4">
    <source>
        <dbReference type="Google" id="ProtNLM"/>
    </source>
</evidence>
<dbReference type="InterPro" id="IPR013954">
    <property type="entry name" value="PNK3P"/>
</dbReference>
<dbReference type="CDD" id="cd01625">
    <property type="entry name" value="HAD_PNP"/>
    <property type="match status" value="1"/>
</dbReference>
<dbReference type="InterPro" id="IPR006551">
    <property type="entry name" value="Polynucleotide_phosphatase"/>
</dbReference>
<dbReference type="NCBIfam" id="TIGR01664">
    <property type="entry name" value="DNA-3'-Pase"/>
    <property type="match status" value="1"/>
</dbReference>
<dbReference type="Proteomes" id="UP000218231">
    <property type="component" value="Unassembled WGS sequence"/>
</dbReference>
<dbReference type="GO" id="GO:0046404">
    <property type="term" value="F:ATP-dependent polydeoxyribonucleotide 5'-hydroxyl-kinase activity"/>
    <property type="evidence" value="ECO:0007669"/>
    <property type="project" value="TreeGrafter"/>
</dbReference>
<name>A0A2A2K3Y3_9BILA</name>
<dbReference type="SUPFAM" id="SSF52540">
    <property type="entry name" value="P-loop containing nucleoside triphosphate hydrolases"/>
    <property type="match status" value="1"/>
</dbReference>
<dbReference type="EMBL" id="LIAE01009741">
    <property type="protein sequence ID" value="PAV68509.1"/>
    <property type="molecule type" value="Genomic_DNA"/>
</dbReference>
<feature type="compositionally biased region" description="Acidic residues" evidence="1">
    <location>
        <begin position="14"/>
        <end position="24"/>
    </location>
</feature>
<reference evidence="2 3" key="1">
    <citation type="journal article" date="2017" name="Curr. Biol.">
        <title>Genome architecture and evolution of a unichromosomal asexual nematode.</title>
        <authorList>
            <person name="Fradin H."/>
            <person name="Zegar C."/>
            <person name="Gutwein M."/>
            <person name="Lucas J."/>
            <person name="Kovtun M."/>
            <person name="Corcoran D."/>
            <person name="Baugh L.R."/>
            <person name="Kiontke K."/>
            <person name="Gunsalus K."/>
            <person name="Fitch D.H."/>
            <person name="Piano F."/>
        </authorList>
    </citation>
    <scope>NUCLEOTIDE SEQUENCE [LARGE SCALE GENOMIC DNA]</scope>
    <source>
        <strain evidence="2">PF1309</strain>
    </source>
</reference>
<dbReference type="GO" id="GO:0046403">
    <property type="term" value="F:polynucleotide 3'-phosphatase activity"/>
    <property type="evidence" value="ECO:0007669"/>
    <property type="project" value="TreeGrafter"/>
</dbReference>
<dbReference type="FunFam" id="3.40.50.300:FF:000737">
    <property type="entry name" value="Bifunctional polynucleotide phosphatase/kinase"/>
    <property type="match status" value="1"/>
</dbReference>
<evidence type="ECO:0000313" key="2">
    <source>
        <dbReference type="EMBL" id="PAV68509.1"/>
    </source>
</evidence>
<evidence type="ECO:0000256" key="1">
    <source>
        <dbReference type="SAM" id="MobiDB-lite"/>
    </source>
</evidence>
<gene>
    <name evidence="2" type="ORF">WR25_02967</name>
</gene>
<keyword evidence="3" id="KW-1185">Reference proteome</keyword>
<feature type="region of interest" description="Disordered" evidence="1">
    <location>
        <begin position="1"/>
        <end position="26"/>
    </location>
</feature>
<dbReference type="InterPro" id="IPR036412">
    <property type="entry name" value="HAD-like_sf"/>
</dbReference>
<dbReference type="STRING" id="2018661.A0A2A2K3Y3"/>
<comment type="caution">
    <text evidence="2">The sequence shown here is derived from an EMBL/GenBank/DDBJ whole genome shotgun (WGS) entry which is preliminary data.</text>
</comment>
<dbReference type="SUPFAM" id="SSF56784">
    <property type="entry name" value="HAD-like"/>
    <property type="match status" value="1"/>
</dbReference>
<dbReference type="PANTHER" id="PTHR12083">
    <property type="entry name" value="BIFUNCTIONAL POLYNUCLEOTIDE PHOSPHATASE/KINASE"/>
    <property type="match status" value="1"/>
</dbReference>
<dbReference type="Pfam" id="PF08645">
    <property type="entry name" value="PNK3P"/>
    <property type="match status" value="1"/>
</dbReference>
<protein>
    <recommendedName>
        <fullName evidence="4">PNK FHA domain-containing protein</fullName>
    </recommendedName>
</protein>
<dbReference type="OrthoDB" id="19045at2759"/>
<evidence type="ECO:0000313" key="3">
    <source>
        <dbReference type="Proteomes" id="UP000218231"/>
    </source>
</evidence>
<dbReference type="NCBIfam" id="TIGR01662">
    <property type="entry name" value="HAD-SF-IIIA"/>
    <property type="match status" value="1"/>
</dbReference>
<dbReference type="PANTHER" id="PTHR12083:SF9">
    <property type="entry name" value="BIFUNCTIONAL POLYNUCLEOTIDE PHOSPHATASE_KINASE"/>
    <property type="match status" value="1"/>
</dbReference>
<sequence>MKRKTTKMSKSDNELDDEFEEKDDEPLSKQKDIFGREIATVGKWNIEKDFWIFTHKDVKPSEKIAAFDMDGTLICTKSGYVHPKDTTDWKILFDCIPGKLKEMHKNGFKIVIFTNQKGIQVGKVDKQGFKRKIESIVAKIGAPVQVFIAISDGKHRKPCTGMWNELERKNGDLEIDKNASIFVGDAAGRIKTTKRPKKDFSSADRHFAANIGVKFQTPEQFFLGQRDEEPFSKPEFDPKETKFEDLLHPKDTVLPSKTPELVVLVGFPGSGKSKFAKKLESEYDYSIVNRDTLGSWQKCRNRAYNLLSNGKSVVVDNTNPDEESRSRYTQVAKELNVGCRCFKMNCDYAQAQHHVAFRKLTNPRNNEVNSMVLRMHQSKFKEPTLDEGFSEIVTVNFIPNFEDEDHRKIYEMHLTES</sequence>
<dbReference type="InterPro" id="IPR006549">
    <property type="entry name" value="HAD-SF_hydro_IIIA"/>
</dbReference>
<dbReference type="InterPro" id="IPR023214">
    <property type="entry name" value="HAD_sf"/>
</dbReference>
<dbReference type="GO" id="GO:0003690">
    <property type="term" value="F:double-stranded DNA binding"/>
    <property type="evidence" value="ECO:0007669"/>
    <property type="project" value="TreeGrafter"/>
</dbReference>
<dbReference type="Pfam" id="PF13671">
    <property type="entry name" value="AAA_33"/>
    <property type="match status" value="1"/>
</dbReference>
<dbReference type="Gene3D" id="3.40.50.300">
    <property type="entry name" value="P-loop containing nucleotide triphosphate hydrolases"/>
    <property type="match status" value="1"/>
</dbReference>
<dbReference type="FunFam" id="3.40.50.1000:FF:000078">
    <property type="entry name" value="Bifunctional polynucleotide phosphatase/kinase"/>
    <property type="match status" value="1"/>
</dbReference>
<organism evidence="2 3">
    <name type="scientific">Diploscapter pachys</name>
    <dbReference type="NCBI Taxonomy" id="2018661"/>
    <lineage>
        <taxon>Eukaryota</taxon>
        <taxon>Metazoa</taxon>
        <taxon>Ecdysozoa</taxon>
        <taxon>Nematoda</taxon>
        <taxon>Chromadorea</taxon>
        <taxon>Rhabditida</taxon>
        <taxon>Rhabditina</taxon>
        <taxon>Rhabditomorpha</taxon>
        <taxon>Rhabditoidea</taxon>
        <taxon>Rhabditidae</taxon>
        <taxon>Diploscapter</taxon>
    </lineage>
</organism>
<accession>A0A2A2K3Y3</accession>
<dbReference type="InterPro" id="IPR027417">
    <property type="entry name" value="P-loop_NTPase"/>
</dbReference>
<dbReference type="Gene3D" id="3.40.50.1000">
    <property type="entry name" value="HAD superfamily/HAD-like"/>
    <property type="match status" value="1"/>
</dbReference>
<proteinExistence type="predicted"/>
<dbReference type="AlphaFoldDB" id="A0A2A2K3Y3"/>
<dbReference type="GO" id="GO:0006281">
    <property type="term" value="P:DNA repair"/>
    <property type="evidence" value="ECO:0007669"/>
    <property type="project" value="TreeGrafter"/>
</dbReference>